<dbReference type="InterPro" id="IPR013815">
    <property type="entry name" value="ATP_grasp_subdomain_1"/>
</dbReference>
<dbReference type="Proteomes" id="UP000311674">
    <property type="component" value="Unassembled WGS sequence"/>
</dbReference>
<dbReference type="InterPro" id="IPR008279">
    <property type="entry name" value="PEP-util_enz_mobile_dom"/>
</dbReference>
<evidence type="ECO:0000313" key="8">
    <source>
        <dbReference type="Proteomes" id="UP000358702"/>
    </source>
</evidence>
<accession>A0A4V6M3K5</accession>
<dbReference type="Proteomes" id="UP000310997">
    <property type="component" value="Unassembled WGS sequence"/>
</dbReference>
<dbReference type="InterPro" id="IPR002192">
    <property type="entry name" value="PPDK_AMP/ATP-bd"/>
</dbReference>
<name>A0A4V6M3K5_STREE</name>
<organism evidence="3 8">
    <name type="scientific">Streptococcus pneumoniae</name>
    <dbReference type="NCBI Taxonomy" id="1313"/>
    <lineage>
        <taxon>Bacteria</taxon>
        <taxon>Bacillati</taxon>
        <taxon>Bacillota</taxon>
        <taxon>Bacilli</taxon>
        <taxon>Lactobacillales</taxon>
        <taxon>Streptococcaceae</taxon>
        <taxon>Streptococcus</taxon>
    </lineage>
</organism>
<reference evidence="6 7" key="1">
    <citation type="submission" date="2019-04" db="EMBL/GenBank/DDBJ databases">
        <authorList>
            <consortium name="Pathogen Informatics"/>
        </authorList>
    </citation>
    <scope>NUCLEOTIDE SEQUENCE [LARGE SCALE GENOMIC DNA]</scope>
    <source>
        <strain evidence="4 7">GPSC148</strain>
        <strain evidence="3 8">GPSC21</strain>
        <strain evidence="5 6">GPSC559</strain>
    </source>
</reference>
<dbReference type="InterPro" id="IPR036637">
    <property type="entry name" value="Phosphohistidine_dom_sf"/>
</dbReference>
<dbReference type="RefSeq" id="WP_050086800.1">
    <property type="nucleotide sequence ID" value="NZ_CHPT01000009.1"/>
</dbReference>
<dbReference type="EMBL" id="CABDLL010000002">
    <property type="protein sequence ID" value="VTE36360.1"/>
    <property type="molecule type" value="Genomic_DNA"/>
</dbReference>
<feature type="domain" description="PEP-utilising enzyme mobile" evidence="1">
    <location>
        <begin position="686"/>
        <end position="754"/>
    </location>
</feature>
<gene>
    <name evidence="3" type="ORF">SAMEA3353631_00417</name>
    <name evidence="4" type="ORF">SAMEA3390019_01813</name>
    <name evidence="5" type="ORF">SAMEA4038883_00428</name>
</gene>
<dbReference type="EMBL" id="CABBMN010000015">
    <property type="protein sequence ID" value="VSC33490.1"/>
    <property type="molecule type" value="Genomic_DNA"/>
</dbReference>
<dbReference type="Gene3D" id="3.50.30.10">
    <property type="entry name" value="Phosphohistidine domain"/>
    <property type="match status" value="1"/>
</dbReference>
<evidence type="ECO:0000259" key="2">
    <source>
        <dbReference type="Pfam" id="PF01326"/>
    </source>
</evidence>
<evidence type="ECO:0000313" key="3">
    <source>
        <dbReference type="EMBL" id="VKB50675.1"/>
    </source>
</evidence>
<evidence type="ECO:0000313" key="6">
    <source>
        <dbReference type="Proteomes" id="UP000310997"/>
    </source>
</evidence>
<dbReference type="Gene3D" id="3.30.470.20">
    <property type="entry name" value="ATP-grasp fold, B domain"/>
    <property type="match status" value="1"/>
</dbReference>
<dbReference type="GO" id="GO:0005524">
    <property type="term" value="F:ATP binding"/>
    <property type="evidence" value="ECO:0007669"/>
    <property type="project" value="InterPro"/>
</dbReference>
<dbReference type="PANTHER" id="PTHR43615">
    <property type="entry name" value="PHOSPHOENOLPYRUVATE SYNTHASE-RELATED"/>
    <property type="match status" value="1"/>
</dbReference>
<evidence type="ECO:0000313" key="7">
    <source>
        <dbReference type="Proteomes" id="UP000311674"/>
    </source>
</evidence>
<keyword evidence="4" id="KW-0670">Pyruvate</keyword>
<dbReference type="Proteomes" id="UP000358702">
    <property type="component" value="Unassembled WGS sequence"/>
</dbReference>
<dbReference type="NCBIfam" id="NF004508">
    <property type="entry name" value="PRK05849.1"/>
    <property type="match status" value="1"/>
</dbReference>
<dbReference type="Gene3D" id="3.30.1490.20">
    <property type="entry name" value="ATP-grasp fold, A domain"/>
    <property type="match status" value="1"/>
</dbReference>
<dbReference type="EMBL" id="CAANCB010000002">
    <property type="protein sequence ID" value="VKB50675.1"/>
    <property type="molecule type" value="Genomic_DNA"/>
</dbReference>
<dbReference type="SUPFAM" id="SSF52009">
    <property type="entry name" value="Phosphohistidine domain"/>
    <property type="match status" value="1"/>
</dbReference>
<protein>
    <submittedName>
        <fullName evidence="3">Phosphoenolpyruvate synthase</fullName>
    </submittedName>
</protein>
<proteinExistence type="predicted"/>
<dbReference type="Pfam" id="PF00391">
    <property type="entry name" value="PEP-utilizers"/>
    <property type="match status" value="1"/>
</dbReference>
<dbReference type="SUPFAM" id="SSF56059">
    <property type="entry name" value="Glutathione synthetase ATP-binding domain-like"/>
    <property type="match status" value="1"/>
</dbReference>
<dbReference type="AlphaFoldDB" id="A0A4V6M3K5"/>
<dbReference type="GO" id="GO:0016301">
    <property type="term" value="F:kinase activity"/>
    <property type="evidence" value="ECO:0007669"/>
    <property type="project" value="InterPro"/>
</dbReference>
<sequence>MNIELIEYSKAEVLEYLNAQNPKKFKLPKQYILSYSNYYSEGIKGIIESPLFKINKFAVRSSCKFEDQDNESNAGKYESYLNVEKVHLTDAIDKVFSSYEFYDDINQVLVQEMVSNVSMSGVVFTKDPNHGGDFFVVNYDNTTEETDTVTSGKNSGSNIYVLHRESDIFDSKMIKIIDAVKEVELLTQNDCLDIEFVETKCGDIYILQVRKLSVNKPKFQIDFKSYAVMENWLENLLTSQSHLGNSLILSCMSDWNPIELIGSKPKPLSYSLYEELITKKTWAISRNNYGYRTLENTDLMYKIFGTPYIDVRKSLNSLLPRSLSDEACLSVVNYYLHQLKKNKQLHDKIELELIPNIFTTRTEDKIGKLCSKGVIDSDEAKLYIEEMKKLTYNIFATDGFLDKDIDRIKYFKDQYSRKMTNSIENIYGSIEFVKTFGIEAFSGIARAAFASKSIIQSLVETKDWTLDDAHLFMELLSTTGKMMSLDWKNLDLKSFKRKYGHLRPGTYDICVPRYDNMCLSDGFIPNNTTSNKLNKSEIIKYLAKKIPKVYSENGLDRIEFLQSLIKSLEMREFAKFEFTKWISDSLETIAKYFESKGISREDCAFLSIEDIFRFYDNSNIHIIIKRNKEEYEKNVTVVLPEVIVDVKELTGFHEIRKSGNFITTKIVSGEVCNLEANGINRNLDSKIVLIESADPGYDFIFLEGIAGFITKYGGPNSHMAIRAFELGIPAVLGVGENMYNYLKVKKHINIDCSQRLIR</sequence>
<evidence type="ECO:0000259" key="1">
    <source>
        <dbReference type="Pfam" id="PF00391"/>
    </source>
</evidence>
<evidence type="ECO:0000313" key="5">
    <source>
        <dbReference type="EMBL" id="VTE36360.1"/>
    </source>
</evidence>
<feature type="domain" description="Pyruvate phosphate dikinase AMP/ATP-binding" evidence="2">
    <location>
        <begin position="55"/>
        <end position="138"/>
    </location>
</feature>
<evidence type="ECO:0000313" key="4">
    <source>
        <dbReference type="EMBL" id="VSC33490.1"/>
    </source>
</evidence>
<dbReference type="Pfam" id="PF01326">
    <property type="entry name" value="PPDK_N"/>
    <property type="match status" value="1"/>
</dbReference>
<dbReference type="PANTHER" id="PTHR43615:SF1">
    <property type="entry name" value="PPDK_N DOMAIN-CONTAINING PROTEIN"/>
    <property type="match status" value="1"/>
</dbReference>
<dbReference type="InterPro" id="IPR051549">
    <property type="entry name" value="PEP_Utilizing_Enz"/>
</dbReference>